<evidence type="ECO:0000313" key="3">
    <source>
        <dbReference type="Proteomes" id="UP000185841"/>
    </source>
</evidence>
<keyword evidence="1" id="KW-1133">Transmembrane helix</keyword>
<name>A0A1N6NR18_AQUAC</name>
<feature type="transmembrane region" description="Helical" evidence="1">
    <location>
        <begin position="26"/>
        <end position="51"/>
    </location>
</feature>
<protein>
    <submittedName>
        <fullName evidence="2">Uncharacterized protein</fullName>
    </submittedName>
</protein>
<dbReference type="AlphaFoldDB" id="A0A1N6NR18"/>
<dbReference type="EMBL" id="FTMP01000001">
    <property type="protein sequence ID" value="SIP94463.1"/>
    <property type="molecule type" value="Genomic_DNA"/>
</dbReference>
<sequence>MTFSLAIMVLTHQAKMAPTICPVVLGMILCLVMEGLMLFTAELITISFPVITLP</sequence>
<proteinExistence type="predicted"/>
<gene>
    <name evidence="2" type="ORF">SAMN05878282_101479</name>
</gene>
<accession>A0A1N6NR18</accession>
<reference evidence="2 3" key="1">
    <citation type="submission" date="2017-01" db="EMBL/GenBank/DDBJ databases">
        <authorList>
            <person name="Mah S.A."/>
            <person name="Swanson W.J."/>
            <person name="Moy G.W."/>
            <person name="Vacquier V.D."/>
        </authorList>
    </citation>
    <scope>NUCLEOTIDE SEQUENCE [LARGE SCALE GENOMIC DNA]</scope>
    <source>
        <strain evidence="2 3">RU36E</strain>
    </source>
</reference>
<evidence type="ECO:0000256" key="1">
    <source>
        <dbReference type="SAM" id="Phobius"/>
    </source>
</evidence>
<keyword evidence="1" id="KW-0472">Membrane</keyword>
<evidence type="ECO:0000313" key="2">
    <source>
        <dbReference type="EMBL" id="SIP94463.1"/>
    </source>
</evidence>
<organism evidence="2 3">
    <name type="scientific">Aquipseudomonas alcaligenes</name>
    <name type="common">Pseudomonas alcaligenes</name>
    <dbReference type="NCBI Taxonomy" id="43263"/>
    <lineage>
        <taxon>Bacteria</taxon>
        <taxon>Pseudomonadati</taxon>
        <taxon>Pseudomonadota</taxon>
        <taxon>Gammaproteobacteria</taxon>
        <taxon>Pseudomonadales</taxon>
        <taxon>Pseudomonadaceae</taxon>
        <taxon>Aquipseudomonas</taxon>
    </lineage>
</organism>
<keyword evidence="1" id="KW-0812">Transmembrane</keyword>
<dbReference type="Proteomes" id="UP000185841">
    <property type="component" value="Unassembled WGS sequence"/>
</dbReference>